<organism evidence="5 6">
    <name type="scientific">Ficus carica</name>
    <name type="common">Common fig</name>
    <dbReference type="NCBI Taxonomy" id="3494"/>
    <lineage>
        <taxon>Eukaryota</taxon>
        <taxon>Viridiplantae</taxon>
        <taxon>Streptophyta</taxon>
        <taxon>Embryophyta</taxon>
        <taxon>Tracheophyta</taxon>
        <taxon>Spermatophyta</taxon>
        <taxon>Magnoliopsida</taxon>
        <taxon>eudicotyledons</taxon>
        <taxon>Gunneridae</taxon>
        <taxon>Pentapetalae</taxon>
        <taxon>rosids</taxon>
        <taxon>fabids</taxon>
        <taxon>Rosales</taxon>
        <taxon>Moraceae</taxon>
        <taxon>Ficeae</taxon>
        <taxon>Ficus</taxon>
    </lineage>
</organism>
<sequence>MAQPALNSPPEGVPGTPGIREIRSDSNGPGGLLHFAAGSAQCHGPGECPSPIRPGIRRVNTRAEIDTSPPFGSVMEAVTRFGGHGPWVPNMYKFGDNYNENEEFDIKRVEEQAAELEKDLIVKELETLDVLEELTTTKRIVEELKRQLQTEALKCMSSAVPTDHSVISSEEHSLSTPHIKEMNNINKDYRNMANWPDHKMVGNSSPSQPVSSPDMILMELKRAKMNLGKTITDLGVIQTSVETLTKKMKKEKEFIEKTRERLTSAKCAGVLPVPEDHELDHNFRVKPEMVGGGGGGGDGIHIVENGRFIGHSKSDSREDQSLMRSDSRSELVSRATTVVCMKTAEMRWVAAKKMGEAAKAAEAVALAEIKAMTSGESPSEFLLSEPDKMSFNFKVQSPLNYRGQEATNWSRKKLADAMLHIDEAHSSKTSIMRKLKEATEEVKFSKVAMEEALNRVEIANRKQIAVEEALHRWNPEHDRKRMQSAYNSPRINIFHPADHHDIHHKESPMSEDHSQVLLDNNGVKPVLKTTVSMRDVLSKKQVGSEDYGRRRDQSGHNETHKVALSEMLQALREDLTFPSKVDQKDGNHDHQKQYLAQRKKFGFIQISLPLTKPSKKKMQSNLNPM</sequence>
<dbReference type="AlphaFoldDB" id="A0AA87ZX84"/>
<evidence type="ECO:0000256" key="4">
    <source>
        <dbReference type="SAM" id="MobiDB-lite"/>
    </source>
</evidence>
<dbReference type="PANTHER" id="PTHR32054:SF48">
    <property type="entry name" value="WEB FAMILY PROTEIN"/>
    <property type="match status" value="1"/>
</dbReference>
<evidence type="ECO:0000256" key="3">
    <source>
        <dbReference type="SAM" id="Coils"/>
    </source>
</evidence>
<evidence type="ECO:0000313" key="6">
    <source>
        <dbReference type="Proteomes" id="UP001187192"/>
    </source>
</evidence>
<dbReference type="GO" id="GO:0009903">
    <property type="term" value="P:chloroplast avoidance movement"/>
    <property type="evidence" value="ECO:0007669"/>
    <property type="project" value="TreeGrafter"/>
</dbReference>
<dbReference type="Gramene" id="FCD_00015169-RA">
    <property type="protein sequence ID" value="FCD_00015169-RA:cds"/>
    <property type="gene ID" value="FCD_00015169"/>
</dbReference>
<evidence type="ECO:0008006" key="7">
    <source>
        <dbReference type="Google" id="ProtNLM"/>
    </source>
</evidence>
<keyword evidence="2 3" id="KW-0175">Coiled coil</keyword>
<accession>A0AA87ZX84</accession>
<dbReference type="Proteomes" id="UP001187192">
    <property type="component" value="Unassembled WGS sequence"/>
</dbReference>
<comment type="similarity">
    <text evidence="1">Belongs to the WEB family.</text>
</comment>
<evidence type="ECO:0000313" key="5">
    <source>
        <dbReference type="EMBL" id="GMN41182.1"/>
    </source>
</evidence>
<keyword evidence="6" id="KW-1185">Reference proteome</keyword>
<dbReference type="PANTHER" id="PTHR32054">
    <property type="entry name" value="HEAVY CHAIN, PUTATIVE, EXPRESSED-RELATED-RELATED"/>
    <property type="match status" value="1"/>
</dbReference>
<reference evidence="5" key="1">
    <citation type="submission" date="2023-07" db="EMBL/GenBank/DDBJ databases">
        <title>draft genome sequence of fig (Ficus carica).</title>
        <authorList>
            <person name="Takahashi T."/>
            <person name="Nishimura K."/>
        </authorList>
    </citation>
    <scope>NUCLEOTIDE SEQUENCE</scope>
</reference>
<dbReference type="GO" id="GO:0005829">
    <property type="term" value="C:cytosol"/>
    <property type="evidence" value="ECO:0007669"/>
    <property type="project" value="TreeGrafter"/>
</dbReference>
<dbReference type="Gramene" id="FCD_00009972-RA">
    <property type="protein sequence ID" value="FCD_00009972-RA:cds"/>
    <property type="gene ID" value="FCD_00009972"/>
</dbReference>
<proteinExistence type="inferred from homology"/>
<dbReference type="GO" id="GO:0009904">
    <property type="term" value="P:chloroplast accumulation movement"/>
    <property type="evidence" value="ECO:0007669"/>
    <property type="project" value="TreeGrafter"/>
</dbReference>
<dbReference type="Pfam" id="PF05701">
    <property type="entry name" value="WEMBL"/>
    <property type="match status" value="2"/>
</dbReference>
<feature type="coiled-coil region" evidence="3">
    <location>
        <begin position="99"/>
        <end position="151"/>
    </location>
</feature>
<comment type="caution">
    <text evidence="5">The sequence shown here is derived from an EMBL/GenBank/DDBJ whole genome shotgun (WGS) entry which is preliminary data.</text>
</comment>
<evidence type="ECO:0000256" key="2">
    <source>
        <dbReference type="ARBA" id="ARBA00023054"/>
    </source>
</evidence>
<evidence type="ECO:0000256" key="1">
    <source>
        <dbReference type="ARBA" id="ARBA00005485"/>
    </source>
</evidence>
<protein>
    <recommendedName>
        <fullName evidence="7">WEB family protein</fullName>
    </recommendedName>
</protein>
<feature type="region of interest" description="Disordered" evidence="4">
    <location>
        <begin position="540"/>
        <end position="559"/>
    </location>
</feature>
<name>A0AA87ZX84_FICCA</name>
<feature type="region of interest" description="Disordered" evidence="4">
    <location>
        <begin position="1"/>
        <end position="31"/>
    </location>
</feature>
<gene>
    <name evidence="5" type="ORF">TIFTF001_010413</name>
</gene>
<dbReference type="EMBL" id="BTGU01000012">
    <property type="protein sequence ID" value="GMN41182.1"/>
    <property type="molecule type" value="Genomic_DNA"/>
</dbReference>
<dbReference type="InterPro" id="IPR008545">
    <property type="entry name" value="Web"/>
</dbReference>